<evidence type="ECO:0000313" key="1">
    <source>
        <dbReference type="EMBL" id="KAF7250715.1"/>
    </source>
</evidence>
<protein>
    <submittedName>
        <fullName evidence="1">Uncharacterized protein</fullName>
    </submittedName>
</protein>
<reference evidence="1" key="1">
    <citation type="submission" date="2019-07" db="EMBL/GenBank/DDBJ databases">
        <title>Annotation for the trematode Paragonimus miyazaki's.</title>
        <authorList>
            <person name="Choi Y.-J."/>
        </authorList>
    </citation>
    <scope>NUCLEOTIDE SEQUENCE</scope>
    <source>
        <strain evidence="1">Japan</strain>
    </source>
</reference>
<comment type="caution">
    <text evidence="1">The sequence shown here is derived from an EMBL/GenBank/DDBJ whole genome shotgun (WGS) entry which is preliminary data.</text>
</comment>
<dbReference type="AlphaFoldDB" id="A0A8S9YLL2"/>
<dbReference type="EMBL" id="JTDE01005184">
    <property type="protein sequence ID" value="KAF7250715.1"/>
    <property type="molecule type" value="Genomic_DNA"/>
</dbReference>
<accession>A0A8S9YLL2</accession>
<dbReference type="Proteomes" id="UP000822476">
    <property type="component" value="Unassembled WGS sequence"/>
</dbReference>
<keyword evidence="2" id="KW-1185">Reference proteome</keyword>
<gene>
    <name evidence="1" type="ORF">EG68_08692</name>
</gene>
<name>A0A8S9YLL2_9TREM</name>
<proteinExistence type="predicted"/>
<organism evidence="1 2">
    <name type="scientific">Paragonimus skrjabini miyazakii</name>
    <dbReference type="NCBI Taxonomy" id="59628"/>
    <lineage>
        <taxon>Eukaryota</taxon>
        <taxon>Metazoa</taxon>
        <taxon>Spiralia</taxon>
        <taxon>Lophotrochozoa</taxon>
        <taxon>Platyhelminthes</taxon>
        <taxon>Trematoda</taxon>
        <taxon>Digenea</taxon>
        <taxon>Plagiorchiida</taxon>
        <taxon>Troglotremata</taxon>
        <taxon>Troglotrematidae</taxon>
        <taxon>Paragonimus</taxon>
    </lineage>
</organism>
<evidence type="ECO:0000313" key="2">
    <source>
        <dbReference type="Proteomes" id="UP000822476"/>
    </source>
</evidence>
<sequence length="124" mass="14205">MQVGLLTAERRKQHTEDVEVAVSCKEFRLPLASEVELMQLETKLQDNDTRSKLVSCRYESELFSDTLAVNLRWAILWRSGLSHTHESYFGSFRASVQPTWNAGEDRDSEYINLHGYAGQLIARA</sequence>